<dbReference type="KEGG" id="aaut:ACETAC_06375"/>
<dbReference type="EC" id="2.1.1.-" evidence="4"/>
<dbReference type="PROSITE" id="PS51682">
    <property type="entry name" value="SAM_OMT_I"/>
    <property type="match status" value="1"/>
</dbReference>
<dbReference type="GO" id="GO:0008757">
    <property type="term" value="F:S-adenosylmethionine-dependent methyltransferase activity"/>
    <property type="evidence" value="ECO:0007669"/>
    <property type="project" value="TreeGrafter"/>
</dbReference>
<evidence type="ECO:0000313" key="6">
    <source>
        <dbReference type="Proteomes" id="UP000671913"/>
    </source>
</evidence>
<comment type="catalytic activity">
    <reaction evidence="4">
        <text>5-hydroxyuridine(34) in tRNA + S-adenosyl-L-methionine = 5-methoxyuridine(34) in tRNA + S-adenosyl-L-homocysteine + H(+)</text>
        <dbReference type="Rhea" id="RHEA:60524"/>
        <dbReference type="Rhea" id="RHEA-COMP:13381"/>
        <dbReference type="Rhea" id="RHEA-COMP:15591"/>
        <dbReference type="ChEBI" id="CHEBI:15378"/>
        <dbReference type="ChEBI" id="CHEBI:57856"/>
        <dbReference type="ChEBI" id="CHEBI:59789"/>
        <dbReference type="ChEBI" id="CHEBI:136877"/>
        <dbReference type="ChEBI" id="CHEBI:143860"/>
    </reaction>
</comment>
<dbReference type="GO" id="GO:0016300">
    <property type="term" value="F:tRNA (uridine) methyltransferase activity"/>
    <property type="evidence" value="ECO:0007669"/>
    <property type="project" value="UniProtKB-UniRule"/>
</dbReference>
<dbReference type="SUPFAM" id="SSF53335">
    <property type="entry name" value="S-adenosyl-L-methionine-dependent methyltransferases"/>
    <property type="match status" value="1"/>
</dbReference>
<evidence type="ECO:0000256" key="2">
    <source>
        <dbReference type="ARBA" id="ARBA00022679"/>
    </source>
</evidence>
<dbReference type="RefSeq" id="WP_284679217.1">
    <property type="nucleotide sequence ID" value="NZ_CP060096.1"/>
</dbReference>
<name>A0A974Y2X0_9THEO</name>
<dbReference type="PANTHER" id="PTHR10509:SF14">
    <property type="entry name" value="CAFFEOYL-COA O-METHYLTRANSFERASE 3-RELATED"/>
    <property type="match status" value="1"/>
</dbReference>
<keyword evidence="6" id="KW-1185">Reference proteome</keyword>
<dbReference type="InterPro" id="IPR029063">
    <property type="entry name" value="SAM-dependent_MTases_sf"/>
</dbReference>
<evidence type="ECO:0000256" key="1">
    <source>
        <dbReference type="ARBA" id="ARBA00022603"/>
    </source>
</evidence>
<feature type="binding site" evidence="4">
    <location>
        <position position="152"/>
    </location>
    <ligand>
        <name>Mg(2+)</name>
        <dbReference type="ChEBI" id="CHEBI:18420"/>
    </ligand>
</feature>
<feature type="binding site" evidence="4">
    <location>
        <position position="80"/>
    </location>
    <ligand>
        <name>S-adenosyl-L-methionine</name>
        <dbReference type="ChEBI" id="CHEBI:59789"/>
    </ligand>
</feature>
<keyword evidence="4" id="KW-0460">Magnesium</keyword>
<evidence type="ECO:0000313" key="5">
    <source>
        <dbReference type="EMBL" id="QSZ26541.1"/>
    </source>
</evidence>
<dbReference type="Gene3D" id="3.40.50.150">
    <property type="entry name" value="Vaccinia Virus protein VP39"/>
    <property type="match status" value="1"/>
</dbReference>
<feature type="binding site" evidence="4">
    <location>
        <position position="126"/>
    </location>
    <ligand>
        <name>S-adenosyl-L-methionine</name>
        <dbReference type="ChEBI" id="CHEBI:59789"/>
    </ligand>
</feature>
<dbReference type="HAMAP" id="MF_02217">
    <property type="entry name" value="TrmR_methyltr"/>
    <property type="match status" value="1"/>
</dbReference>
<dbReference type="GO" id="GO:0000287">
    <property type="term" value="F:magnesium ion binding"/>
    <property type="evidence" value="ECO:0007669"/>
    <property type="project" value="UniProtKB-UniRule"/>
</dbReference>
<feature type="binding site" evidence="4">
    <location>
        <position position="63"/>
    </location>
    <ligand>
        <name>S-adenosyl-L-methionine</name>
        <dbReference type="ChEBI" id="CHEBI:59789"/>
    </ligand>
</feature>
<sequence>MNEIEMKHLRPYRNKELLKEIEFYAETNYIPIIKPEVANFLNIIIKIKKPLNILEIGTAIGYSAIIMLNSYKNAKLLTIEKDIDRAEMARNNFKRASLLDRVELILGDAIEVLPNLNKKYDVIFIDASKGHYEEFFNECLRILNKDGLLICDNILYKGYIEGEMSVKHKRRTIVYRMRNFIDTLVNKSELTTSIIPIGDGLSLSIKEGCKVEIKNINCNKNKRA</sequence>
<proteinExistence type="inferred from homology"/>
<dbReference type="Proteomes" id="UP000671913">
    <property type="component" value="Chromosome"/>
</dbReference>
<accession>A0A974Y2X0</accession>
<dbReference type="GO" id="GO:0030488">
    <property type="term" value="P:tRNA methylation"/>
    <property type="evidence" value="ECO:0007669"/>
    <property type="project" value="UniProtKB-UniRule"/>
</dbReference>
<comment type="subunit">
    <text evidence="4">Homodimer.</text>
</comment>
<feature type="binding site" evidence="4">
    <location>
        <position position="126"/>
    </location>
    <ligand>
        <name>Mg(2+)</name>
        <dbReference type="ChEBI" id="CHEBI:18420"/>
    </ligand>
</feature>
<feature type="binding site" evidence="4">
    <location>
        <begin position="108"/>
        <end position="109"/>
    </location>
    <ligand>
        <name>S-adenosyl-L-methionine</name>
        <dbReference type="ChEBI" id="CHEBI:59789"/>
    </ligand>
</feature>
<keyword evidence="3 4" id="KW-0949">S-adenosyl-L-methionine</keyword>
<dbReference type="Pfam" id="PF01596">
    <property type="entry name" value="Methyltransf_3"/>
    <property type="match status" value="1"/>
</dbReference>
<dbReference type="AlphaFoldDB" id="A0A974Y2X0"/>
<dbReference type="CDD" id="cd02440">
    <property type="entry name" value="AdoMet_MTases"/>
    <property type="match status" value="1"/>
</dbReference>
<organism evidence="5 6">
    <name type="scientific">Aceticella autotrophica</name>
    <dbReference type="NCBI Taxonomy" id="2755338"/>
    <lineage>
        <taxon>Bacteria</taxon>
        <taxon>Bacillati</taxon>
        <taxon>Bacillota</taxon>
        <taxon>Clostridia</taxon>
        <taxon>Thermoanaerobacterales</taxon>
        <taxon>Thermoanaerobacteraceae</taxon>
        <taxon>Aceticella</taxon>
    </lineage>
</organism>
<feature type="binding site" evidence="4">
    <location>
        <position position="33"/>
    </location>
    <ligand>
        <name>S-adenosyl-L-methionine</name>
        <dbReference type="ChEBI" id="CHEBI:59789"/>
    </ligand>
</feature>
<reference evidence="5" key="1">
    <citation type="submission" date="2020-08" db="EMBL/GenBank/DDBJ databases">
        <title>Genomic insights into the carbon and energy metabolism of the first obligate autotrophic acetogenic bacterium Aceticella autotrophica gen. nov., sp. nov.</title>
        <authorList>
            <person name="Toshchakov S.V."/>
            <person name="Elcheninov A.G."/>
            <person name="Kublanov I.V."/>
            <person name="Frolov E.N."/>
            <person name="Lebedinsky A.V."/>
        </authorList>
    </citation>
    <scope>NUCLEOTIDE SEQUENCE</scope>
    <source>
        <strain evidence="5">3443-3Ac</strain>
    </source>
</reference>
<comment type="similarity">
    <text evidence="4">Belongs to the class I-like SAM-binding methyltransferase superfamily. Cation-dependent O-methyltransferase family.</text>
</comment>
<keyword evidence="1 4" id="KW-0489">Methyltransferase</keyword>
<dbReference type="InterPro" id="IPR002935">
    <property type="entry name" value="SAM_O-MeTrfase"/>
</dbReference>
<evidence type="ECO:0000256" key="3">
    <source>
        <dbReference type="ARBA" id="ARBA00022691"/>
    </source>
</evidence>
<dbReference type="InterPro" id="IPR043675">
    <property type="entry name" value="TrmR_methyltr"/>
</dbReference>
<dbReference type="GO" id="GO:0008171">
    <property type="term" value="F:O-methyltransferase activity"/>
    <property type="evidence" value="ECO:0007669"/>
    <property type="project" value="InterPro"/>
</dbReference>
<keyword evidence="4" id="KW-0819">tRNA processing</keyword>
<dbReference type="EMBL" id="CP060096">
    <property type="protein sequence ID" value="QSZ26541.1"/>
    <property type="molecule type" value="Genomic_DNA"/>
</dbReference>
<evidence type="ECO:0000256" key="4">
    <source>
        <dbReference type="HAMAP-Rule" id="MF_02217"/>
    </source>
</evidence>
<feature type="binding site" evidence="4">
    <location>
        <position position="153"/>
    </location>
    <ligand>
        <name>Mg(2+)</name>
        <dbReference type="ChEBI" id="CHEBI:18420"/>
    </ligand>
</feature>
<gene>
    <name evidence="4" type="primary">trmR</name>
    <name evidence="5" type="ORF">ACETAC_06375</name>
</gene>
<dbReference type="PANTHER" id="PTHR10509">
    <property type="entry name" value="O-METHYLTRANSFERASE-RELATED"/>
    <property type="match status" value="1"/>
</dbReference>
<comment type="function">
    <text evidence="4">Catalyzes the methylation of 5-hydroxyuridine (ho5U) to form 5-methoxyuridine (mo5U) at position 34 in tRNAs.</text>
</comment>
<keyword evidence="4" id="KW-0479">Metal-binding</keyword>
<dbReference type="InterPro" id="IPR050362">
    <property type="entry name" value="Cation-dep_OMT"/>
</dbReference>
<protein>
    <recommendedName>
        <fullName evidence="4">tRNA 5-hydroxyuridine methyltransferase</fullName>
        <ecNumber evidence="4">2.1.1.-</ecNumber>
    </recommendedName>
    <alternativeName>
        <fullName evidence="4">ho5U methyltransferase</fullName>
    </alternativeName>
</protein>
<keyword evidence="2 4" id="KW-0808">Transferase</keyword>